<keyword evidence="1" id="KW-0812">Transmembrane</keyword>
<feature type="transmembrane region" description="Helical" evidence="1">
    <location>
        <begin position="12"/>
        <end position="31"/>
    </location>
</feature>
<reference evidence="2 3" key="1">
    <citation type="submission" date="2018-06" db="EMBL/GenBank/DDBJ databases">
        <authorList>
            <consortium name="Pathogen Informatics"/>
            <person name="Doyle S."/>
        </authorList>
    </citation>
    <scope>NUCLEOTIDE SEQUENCE [LARGE SCALE GENOMIC DNA]</scope>
    <source>
        <strain evidence="2 3">NCTC8258</strain>
    </source>
</reference>
<accession>A0A379WH55</accession>
<sequence length="67" mass="6896">MVMGSRGASSSANLQAIIAGLIIALIAAILWKGAIKPADITFPAANEITFFPAVYRPGDHVLGICGN</sequence>
<proteinExistence type="predicted"/>
<dbReference type="Proteomes" id="UP000255509">
    <property type="component" value="Unassembled WGS sequence"/>
</dbReference>
<dbReference type="AlphaFoldDB" id="A0A379WH55"/>
<protein>
    <submittedName>
        <fullName evidence="2">Transporter</fullName>
    </submittedName>
</protein>
<evidence type="ECO:0000256" key="1">
    <source>
        <dbReference type="SAM" id="Phobius"/>
    </source>
</evidence>
<dbReference type="EMBL" id="UGXS01000004">
    <property type="protein sequence ID" value="SUH18265.1"/>
    <property type="molecule type" value="Genomic_DNA"/>
</dbReference>
<evidence type="ECO:0000313" key="2">
    <source>
        <dbReference type="EMBL" id="SUH18265.1"/>
    </source>
</evidence>
<keyword evidence="1" id="KW-0472">Membrane</keyword>
<organism evidence="2 3">
    <name type="scientific">Salmonella enterica I</name>
    <dbReference type="NCBI Taxonomy" id="59201"/>
    <lineage>
        <taxon>Bacteria</taxon>
        <taxon>Pseudomonadati</taxon>
        <taxon>Pseudomonadota</taxon>
        <taxon>Gammaproteobacteria</taxon>
        <taxon>Enterobacterales</taxon>
        <taxon>Enterobacteriaceae</taxon>
        <taxon>Salmonella</taxon>
    </lineage>
</organism>
<gene>
    <name evidence="2" type="primary">yjeH_1</name>
    <name evidence="2" type="ORF">NCTC8258_06089</name>
</gene>
<keyword evidence="1" id="KW-1133">Transmembrane helix</keyword>
<evidence type="ECO:0000313" key="3">
    <source>
        <dbReference type="Proteomes" id="UP000255509"/>
    </source>
</evidence>
<name>A0A379WH55_SALET</name>